<dbReference type="VEuPathDB" id="TrichDB:TVAGG3_0593500"/>
<sequence length="129" mass="15097">MVDAVTKFQKPPKNIPVIAFQLLDSSNIPKYLQTFFYGSKEELNLVEKKIPQIFQYEKEIGQKHFWIHYQKASKFIDVYLSNVDKFMKILMYTSIGFAGFAVFIFVACVVSYFWNSPPREDTSSYMPLP</sequence>
<evidence type="ECO:0000256" key="1">
    <source>
        <dbReference type="SAM" id="Phobius"/>
    </source>
</evidence>
<dbReference type="RefSeq" id="XP_001328500.1">
    <property type="nucleotide sequence ID" value="XM_001328465.1"/>
</dbReference>
<dbReference type="EMBL" id="DS113244">
    <property type="protein sequence ID" value="EAY16277.1"/>
    <property type="molecule type" value="Genomic_DNA"/>
</dbReference>
<accession>A2DTG8</accession>
<dbReference type="Proteomes" id="UP000001542">
    <property type="component" value="Unassembled WGS sequence"/>
</dbReference>
<organism evidence="2 3">
    <name type="scientific">Trichomonas vaginalis (strain ATCC PRA-98 / G3)</name>
    <dbReference type="NCBI Taxonomy" id="412133"/>
    <lineage>
        <taxon>Eukaryota</taxon>
        <taxon>Metamonada</taxon>
        <taxon>Parabasalia</taxon>
        <taxon>Trichomonadida</taxon>
        <taxon>Trichomonadidae</taxon>
        <taxon>Trichomonas</taxon>
    </lineage>
</organism>
<protein>
    <submittedName>
        <fullName evidence="2">Uncharacterized protein</fullName>
    </submittedName>
</protein>
<keyword evidence="3" id="KW-1185">Reference proteome</keyword>
<keyword evidence="1" id="KW-0472">Membrane</keyword>
<feature type="transmembrane region" description="Helical" evidence="1">
    <location>
        <begin position="89"/>
        <end position="114"/>
    </location>
</feature>
<evidence type="ECO:0000313" key="2">
    <source>
        <dbReference type="EMBL" id="EAY16277.1"/>
    </source>
</evidence>
<name>A2DTG8_TRIV3</name>
<evidence type="ECO:0000313" key="3">
    <source>
        <dbReference type="Proteomes" id="UP000001542"/>
    </source>
</evidence>
<reference evidence="2" key="2">
    <citation type="journal article" date="2007" name="Science">
        <title>Draft genome sequence of the sexually transmitted pathogen Trichomonas vaginalis.</title>
        <authorList>
            <person name="Carlton J.M."/>
            <person name="Hirt R.P."/>
            <person name="Silva J.C."/>
            <person name="Delcher A.L."/>
            <person name="Schatz M."/>
            <person name="Zhao Q."/>
            <person name="Wortman J.R."/>
            <person name="Bidwell S.L."/>
            <person name="Alsmark U.C.M."/>
            <person name="Besteiro S."/>
            <person name="Sicheritz-Ponten T."/>
            <person name="Noel C.J."/>
            <person name="Dacks J.B."/>
            <person name="Foster P.G."/>
            <person name="Simillion C."/>
            <person name="Van de Peer Y."/>
            <person name="Miranda-Saavedra D."/>
            <person name="Barton G.J."/>
            <person name="Westrop G.D."/>
            <person name="Mueller S."/>
            <person name="Dessi D."/>
            <person name="Fiori P.L."/>
            <person name="Ren Q."/>
            <person name="Paulsen I."/>
            <person name="Zhang H."/>
            <person name="Bastida-Corcuera F.D."/>
            <person name="Simoes-Barbosa A."/>
            <person name="Brown M.T."/>
            <person name="Hayes R.D."/>
            <person name="Mukherjee M."/>
            <person name="Okumura C.Y."/>
            <person name="Schneider R."/>
            <person name="Smith A.J."/>
            <person name="Vanacova S."/>
            <person name="Villalvazo M."/>
            <person name="Haas B.J."/>
            <person name="Pertea M."/>
            <person name="Feldblyum T.V."/>
            <person name="Utterback T.R."/>
            <person name="Shu C.L."/>
            <person name="Osoegawa K."/>
            <person name="de Jong P.J."/>
            <person name="Hrdy I."/>
            <person name="Horvathova L."/>
            <person name="Zubacova Z."/>
            <person name="Dolezal P."/>
            <person name="Malik S.B."/>
            <person name="Logsdon J.M. Jr."/>
            <person name="Henze K."/>
            <person name="Gupta A."/>
            <person name="Wang C.C."/>
            <person name="Dunne R.L."/>
            <person name="Upcroft J.A."/>
            <person name="Upcroft P."/>
            <person name="White O."/>
            <person name="Salzberg S.L."/>
            <person name="Tang P."/>
            <person name="Chiu C.-H."/>
            <person name="Lee Y.-S."/>
            <person name="Embley T.M."/>
            <person name="Coombs G.H."/>
            <person name="Mottram J.C."/>
            <person name="Tachezy J."/>
            <person name="Fraser-Liggett C.M."/>
            <person name="Johnson P.J."/>
        </authorList>
    </citation>
    <scope>NUCLEOTIDE SEQUENCE [LARGE SCALE GENOMIC DNA]</scope>
    <source>
        <strain evidence="2">G3</strain>
    </source>
</reference>
<gene>
    <name evidence="2" type="ORF">TVAG_423300</name>
</gene>
<dbReference type="VEuPathDB" id="TrichDB:TVAG_423300"/>
<keyword evidence="1" id="KW-0812">Transmembrane</keyword>
<proteinExistence type="predicted"/>
<dbReference type="InParanoid" id="A2DTG8"/>
<keyword evidence="1" id="KW-1133">Transmembrane helix</keyword>
<reference evidence="2" key="1">
    <citation type="submission" date="2006-10" db="EMBL/GenBank/DDBJ databases">
        <authorList>
            <person name="Amadeo P."/>
            <person name="Zhao Q."/>
            <person name="Wortman J."/>
            <person name="Fraser-Liggett C."/>
            <person name="Carlton J."/>
        </authorList>
    </citation>
    <scope>NUCLEOTIDE SEQUENCE</scope>
    <source>
        <strain evidence="2">G3</strain>
    </source>
</reference>
<dbReference type="KEGG" id="tva:4774339"/>
<dbReference type="AlphaFoldDB" id="A2DTG8"/>